<dbReference type="Pfam" id="PF01182">
    <property type="entry name" value="Glucosamine_iso"/>
    <property type="match status" value="1"/>
</dbReference>
<accession>C0W1H0</accession>
<dbReference type="STRING" id="525245.HMPREF0044_1260"/>
<dbReference type="EMBL" id="ACFG01000034">
    <property type="protein sequence ID" value="EEH63336.1"/>
    <property type="molecule type" value="Genomic_DNA"/>
</dbReference>
<comment type="pathway">
    <text evidence="3 7">Carbohydrate degradation; pentose phosphate pathway; D-ribulose 5-phosphate from D-glucose 6-phosphate (oxidative stage): step 2/3.</text>
</comment>
<evidence type="ECO:0000256" key="5">
    <source>
        <dbReference type="ARBA" id="ARBA00013198"/>
    </source>
</evidence>
<comment type="similarity">
    <text evidence="4 7">Belongs to the glucosamine/galactosamine-6-phosphate isomerase family. 6-phosphogluconolactonase subfamily.</text>
</comment>
<comment type="function">
    <text evidence="2 7">Hydrolysis of 6-phosphogluconolactone to 6-phosphogluconate.</text>
</comment>
<dbReference type="HOGENOM" id="CLU_053947_1_0_11"/>
<dbReference type="RefSeq" id="WP_006546118.1">
    <property type="nucleotide sequence ID" value="NZ_DS999540.1"/>
</dbReference>
<name>C0W1H0_9ACTO</name>
<proteinExistence type="inferred from homology"/>
<dbReference type="GO" id="GO:0005975">
    <property type="term" value="P:carbohydrate metabolic process"/>
    <property type="evidence" value="ECO:0007669"/>
    <property type="project" value="UniProtKB-UniRule"/>
</dbReference>
<dbReference type="SUPFAM" id="SSF100950">
    <property type="entry name" value="NagB/RpiA/CoA transferase-like"/>
    <property type="match status" value="1"/>
</dbReference>
<dbReference type="PANTHER" id="PTHR11054:SF0">
    <property type="entry name" value="6-PHOSPHOGLUCONOLACTONASE"/>
    <property type="match status" value="1"/>
</dbReference>
<dbReference type="InterPro" id="IPR039104">
    <property type="entry name" value="6PGL"/>
</dbReference>
<protein>
    <recommendedName>
        <fullName evidence="6 7">6-phosphogluconolactonase</fullName>
        <shortName evidence="7">6PGL</shortName>
        <ecNumber evidence="5 7">3.1.1.31</ecNumber>
    </recommendedName>
</protein>
<dbReference type="PANTHER" id="PTHR11054">
    <property type="entry name" value="6-PHOSPHOGLUCONOLACTONASE"/>
    <property type="match status" value="1"/>
</dbReference>
<dbReference type="AlphaFoldDB" id="C0W1H0"/>
<dbReference type="eggNOG" id="COG0363">
    <property type="taxonomic scope" value="Bacteria"/>
</dbReference>
<dbReference type="GO" id="GO:0017057">
    <property type="term" value="F:6-phosphogluconolactonase activity"/>
    <property type="evidence" value="ECO:0007669"/>
    <property type="project" value="UniProtKB-UniRule"/>
</dbReference>
<dbReference type="UniPathway" id="UPA00115">
    <property type="reaction ID" value="UER00409"/>
</dbReference>
<evidence type="ECO:0000256" key="1">
    <source>
        <dbReference type="ARBA" id="ARBA00000832"/>
    </source>
</evidence>
<reference evidence="9 10" key="1">
    <citation type="submission" date="2009-01" db="EMBL/GenBank/DDBJ databases">
        <authorList>
            <person name="Qin X."/>
            <person name="Bachman B."/>
            <person name="Battles P."/>
            <person name="Bell A."/>
            <person name="Bess C."/>
            <person name="Bickham C."/>
            <person name="Chaboub L."/>
            <person name="Chen D."/>
            <person name="Coyle M."/>
            <person name="Deiros D.R."/>
            <person name="Dinh H."/>
            <person name="Forbes L."/>
            <person name="Fowler G."/>
            <person name="Francisco L."/>
            <person name="Fu Q."/>
            <person name="Gubbala S."/>
            <person name="Hale W."/>
            <person name="Han Y."/>
            <person name="Hemphill L."/>
            <person name="Highlander S.K."/>
            <person name="Hirani K."/>
            <person name="Hogues M."/>
            <person name="Jackson L."/>
            <person name="Jakkamsetti A."/>
            <person name="Javaid M."/>
            <person name="Jiang H."/>
            <person name="Korchina V."/>
            <person name="Kovar C."/>
            <person name="Lara F."/>
            <person name="Lee S."/>
            <person name="Mata R."/>
            <person name="Mathew T."/>
            <person name="Moen C."/>
            <person name="Morales K."/>
            <person name="Munidasa M."/>
            <person name="Nazareth L."/>
            <person name="Ngo R."/>
            <person name="Nguyen L."/>
            <person name="Okwuonu G."/>
            <person name="Ongeri F."/>
            <person name="Patil S."/>
            <person name="Petrosino J."/>
            <person name="Pham C."/>
            <person name="Pham P."/>
            <person name="Pu L.-L."/>
            <person name="Puazo M."/>
            <person name="Raj R."/>
            <person name="Reid J."/>
            <person name="Rouhana J."/>
            <person name="Saada N."/>
            <person name="Shang Y."/>
            <person name="Simmons D."/>
            <person name="Thornton R."/>
            <person name="Warren J."/>
            <person name="Weissenberger G."/>
            <person name="Zhang J."/>
            <person name="Zhang L."/>
            <person name="Zhou C."/>
            <person name="Zhu D."/>
            <person name="Muzny D."/>
            <person name="Worley K."/>
            <person name="Gibbs R."/>
        </authorList>
    </citation>
    <scope>NUCLEOTIDE SEQUENCE [LARGE SCALE GENOMIC DNA]</scope>
    <source>
        <strain evidence="9 10">DSM 15436</strain>
    </source>
</reference>
<dbReference type="Gene3D" id="3.40.50.1360">
    <property type="match status" value="1"/>
</dbReference>
<dbReference type="Proteomes" id="UP000010301">
    <property type="component" value="Unassembled WGS sequence"/>
</dbReference>
<dbReference type="InterPro" id="IPR006148">
    <property type="entry name" value="Glc/Gal-6P_isomerase"/>
</dbReference>
<evidence type="ECO:0000256" key="7">
    <source>
        <dbReference type="RuleBase" id="RU365095"/>
    </source>
</evidence>
<evidence type="ECO:0000313" key="10">
    <source>
        <dbReference type="Proteomes" id="UP000010301"/>
    </source>
</evidence>
<dbReference type="InterPro" id="IPR037171">
    <property type="entry name" value="NagB/RpiA_transferase-like"/>
</dbReference>
<gene>
    <name evidence="7 9" type="primary">pgl</name>
    <name evidence="9" type="ORF">HMPREF0044_1260</name>
</gene>
<dbReference type="GO" id="GO:0006098">
    <property type="term" value="P:pentose-phosphate shunt"/>
    <property type="evidence" value="ECO:0007669"/>
    <property type="project" value="UniProtKB-UniPathway"/>
</dbReference>
<dbReference type="CDD" id="cd01400">
    <property type="entry name" value="6PGL"/>
    <property type="match status" value="1"/>
</dbReference>
<evidence type="ECO:0000256" key="2">
    <source>
        <dbReference type="ARBA" id="ARBA00002681"/>
    </source>
</evidence>
<sequence>MFVDSDLRVYPNVNELYAKVAKAFIQKISELSQQRSRIQLGVSGGSVAMKLLPKIAQLLEAHPEIMDAWVPIHVWLVDERHVELDSPERTSSIVRRELVDKFPIFTLHDAPVPSEVPDPFSAAAIYAQKLSDVFTPSQVGDDVVLLKARTICLDFALLGLGPDGHFASLFPSHETLYEGGLMTAETESPKPPAQRITMTLELLRRTRVSWFIVSGADKAVVLSHAVHGADYREVPASVMNQVGTIWWCDAPAASKVNGIV</sequence>
<keyword evidence="7 9" id="KW-0378">Hydrolase</keyword>
<comment type="caution">
    <text evidence="9">The sequence shown here is derived from an EMBL/GenBank/DDBJ whole genome shotgun (WGS) entry which is preliminary data.</text>
</comment>
<evidence type="ECO:0000259" key="8">
    <source>
        <dbReference type="Pfam" id="PF01182"/>
    </source>
</evidence>
<evidence type="ECO:0000313" key="9">
    <source>
        <dbReference type="EMBL" id="EEH63336.1"/>
    </source>
</evidence>
<dbReference type="InterPro" id="IPR005900">
    <property type="entry name" value="6-phosphogluconolactonase_DevB"/>
</dbReference>
<dbReference type="NCBIfam" id="TIGR01198">
    <property type="entry name" value="pgl"/>
    <property type="match status" value="1"/>
</dbReference>
<organism evidence="9 10">
    <name type="scientific">Gleimia coleocanis DSM 15436</name>
    <dbReference type="NCBI Taxonomy" id="525245"/>
    <lineage>
        <taxon>Bacteria</taxon>
        <taxon>Bacillati</taxon>
        <taxon>Actinomycetota</taxon>
        <taxon>Actinomycetes</taxon>
        <taxon>Actinomycetales</taxon>
        <taxon>Actinomycetaceae</taxon>
        <taxon>Gleimia</taxon>
    </lineage>
</organism>
<keyword evidence="10" id="KW-1185">Reference proteome</keyword>
<dbReference type="EC" id="3.1.1.31" evidence="5 7"/>
<feature type="domain" description="Glucosamine/galactosamine-6-phosphate isomerase" evidence="8">
    <location>
        <begin position="13"/>
        <end position="246"/>
    </location>
</feature>
<dbReference type="OrthoDB" id="9810967at2"/>
<evidence type="ECO:0000256" key="6">
    <source>
        <dbReference type="ARBA" id="ARBA00020337"/>
    </source>
</evidence>
<evidence type="ECO:0000256" key="3">
    <source>
        <dbReference type="ARBA" id="ARBA00004961"/>
    </source>
</evidence>
<comment type="catalytic activity">
    <reaction evidence="1 7">
        <text>6-phospho-D-glucono-1,5-lactone + H2O = 6-phospho-D-gluconate + H(+)</text>
        <dbReference type="Rhea" id="RHEA:12556"/>
        <dbReference type="ChEBI" id="CHEBI:15377"/>
        <dbReference type="ChEBI" id="CHEBI:15378"/>
        <dbReference type="ChEBI" id="CHEBI:57955"/>
        <dbReference type="ChEBI" id="CHEBI:58759"/>
        <dbReference type="EC" id="3.1.1.31"/>
    </reaction>
</comment>
<evidence type="ECO:0000256" key="4">
    <source>
        <dbReference type="ARBA" id="ARBA00010662"/>
    </source>
</evidence>